<organism evidence="2 3">
    <name type="scientific">Acetobacter conturbans</name>
    <dbReference type="NCBI Taxonomy" id="1737472"/>
    <lineage>
        <taxon>Bacteria</taxon>
        <taxon>Pseudomonadati</taxon>
        <taxon>Pseudomonadota</taxon>
        <taxon>Alphaproteobacteria</taxon>
        <taxon>Acetobacterales</taxon>
        <taxon>Acetobacteraceae</taxon>
        <taxon>Acetobacter</taxon>
    </lineage>
</organism>
<comment type="caution">
    <text evidence="2">The sequence shown here is derived from an EMBL/GenBank/DDBJ whole genome shotgun (WGS) entry which is preliminary data.</text>
</comment>
<feature type="region of interest" description="Disordered" evidence="1">
    <location>
        <begin position="153"/>
        <end position="184"/>
    </location>
</feature>
<feature type="compositionally biased region" description="Basic residues" evidence="1">
    <location>
        <begin position="165"/>
        <end position="184"/>
    </location>
</feature>
<dbReference type="PROSITE" id="PS51257">
    <property type="entry name" value="PROKAR_LIPOPROTEIN"/>
    <property type="match status" value="1"/>
</dbReference>
<evidence type="ECO:0000313" key="2">
    <source>
        <dbReference type="EMBL" id="NHN88135.1"/>
    </source>
</evidence>
<evidence type="ECO:0000313" key="3">
    <source>
        <dbReference type="Proteomes" id="UP000631653"/>
    </source>
</evidence>
<dbReference type="Gene3D" id="2.60.40.3440">
    <property type="match status" value="1"/>
</dbReference>
<reference evidence="2 3" key="1">
    <citation type="journal article" date="2020" name="Int. J. Syst. Evol. Microbiol.">
        <title>Novel acetic acid bacteria from cider fermentations: Acetobacter conturbans sp. nov. and Acetobacter fallax sp. nov.</title>
        <authorList>
            <person name="Sombolestani A.S."/>
            <person name="Cleenwerck I."/>
            <person name="Cnockaert M."/>
            <person name="Borremans W."/>
            <person name="Wieme A.D."/>
            <person name="De Vuyst L."/>
            <person name="Vandamme P."/>
        </authorList>
    </citation>
    <scope>NUCLEOTIDE SEQUENCE [LARGE SCALE GENOMIC DNA]</scope>
    <source>
        <strain evidence="2 3">LMG 1627</strain>
    </source>
</reference>
<dbReference type="RefSeq" id="WP_173569422.1">
    <property type="nucleotide sequence ID" value="NZ_WOSY01000004.1"/>
</dbReference>
<protein>
    <recommendedName>
        <fullName evidence="4">Lipoprotein</fullName>
    </recommendedName>
</protein>
<evidence type="ECO:0008006" key="4">
    <source>
        <dbReference type="Google" id="ProtNLM"/>
    </source>
</evidence>
<accession>A0ABX0K0C9</accession>
<keyword evidence="3" id="KW-1185">Reference proteome</keyword>
<dbReference type="EMBL" id="WOSY01000004">
    <property type="protein sequence ID" value="NHN88135.1"/>
    <property type="molecule type" value="Genomic_DNA"/>
</dbReference>
<proteinExistence type="predicted"/>
<gene>
    <name evidence="2" type="ORF">GOB81_05770</name>
</gene>
<evidence type="ECO:0000256" key="1">
    <source>
        <dbReference type="SAM" id="MobiDB-lite"/>
    </source>
</evidence>
<name>A0ABX0K0C9_9PROT</name>
<sequence>MRLRILAVPVLATSFLAGCTHGPLQSGRYGSPDPFGYMKTSAVCKTTKPTAGANGDLVSQMSVRSDDGRCVLMVAPPEGGAYASFGVSPAPEHGKAFLYTLDSQTQIAYTPTMGYAGSDSFTVILVRGPGQKRDHLTVTATVDATGVTIARPAVSAPTTSEKSTVKKKTTSTSKRRVVTKKATH</sequence>
<dbReference type="Proteomes" id="UP000631653">
    <property type="component" value="Unassembled WGS sequence"/>
</dbReference>